<organism evidence="1 2">
    <name type="scientific">Microscilla marina ATCC 23134</name>
    <dbReference type="NCBI Taxonomy" id="313606"/>
    <lineage>
        <taxon>Bacteria</taxon>
        <taxon>Pseudomonadati</taxon>
        <taxon>Bacteroidota</taxon>
        <taxon>Cytophagia</taxon>
        <taxon>Cytophagales</taxon>
        <taxon>Microscillaceae</taxon>
        <taxon>Microscilla</taxon>
    </lineage>
</organism>
<dbReference type="CDD" id="cd01301">
    <property type="entry name" value="rDP_like"/>
    <property type="match status" value="1"/>
</dbReference>
<dbReference type="PANTHER" id="PTHR10443">
    <property type="entry name" value="MICROSOMAL DIPEPTIDASE"/>
    <property type="match status" value="1"/>
</dbReference>
<dbReference type="AlphaFoldDB" id="A1ZWM3"/>
<dbReference type="GO" id="GO:0070573">
    <property type="term" value="F:metallodipeptidase activity"/>
    <property type="evidence" value="ECO:0007669"/>
    <property type="project" value="InterPro"/>
</dbReference>
<dbReference type="Proteomes" id="UP000004095">
    <property type="component" value="Unassembled WGS sequence"/>
</dbReference>
<dbReference type="PANTHER" id="PTHR10443:SF12">
    <property type="entry name" value="DIPEPTIDASE"/>
    <property type="match status" value="1"/>
</dbReference>
<protein>
    <submittedName>
        <fullName evidence="1">Microsomal dipeptidase</fullName>
        <ecNumber evidence="1">3.4.13.19</ecNumber>
    </submittedName>
</protein>
<gene>
    <name evidence="1" type="ORF">M23134_08000</name>
</gene>
<proteinExistence type="predicted"/>
<evidence type="ECO:0000313" key="1">
    <source>
        <dbReference type="EMBL" id="EAY25263.1"/>
    </source>
</evidence>
<dbReference type="PROSITE" id="PS51365">
    <property type="entry name" value="RENAL_DIPEPTIDASE_2"/>
    <property type="match status" value="1"/>
</dbReference>
<dbReference type="GO" id="GO:0006508">
    <property type="term" value="P:proteolysis"/>
    <property type="evidence" value="ECO:0007669"/>
    <property type="project" value="InterPro"/>
</dbReference>
<dbReference type="eggNOG" id="COG2355">
    <property type="taxonomic scope" value="Bacteria"/>
</dbReference>
<dbReference type="Pfam" id="PF01244">
    <property type="entry name" value="Peptidase_M19"/>
    <property type="match status" value="1"/>
</dbReference>
<keyword evidence="2" id="KW-1185">Reference proteome</keyword>
<accession>A1ZWM3</accession>
<dbReference type="InterPro" id="IPR032466">
    <property type="entry name" value="Metal_Hydrolase"/>
</dbReference>
<comment type="caution">
    <text evidence="1">The sequence shown here is derived from an EMBL/GenBank/DDBJ whole genome shotgun (WGS) entry which is preliminary data.</text>
</comment>
<dbReference type="Gene3D" id="3.20.20.140">
    <property type="entry name" value="Metal-dependent hydrolases"/>
    <property type="match status" value="1"/>
</dbReference>
<keyword evidence="1" id="KW-0224">Dipeptidase</keyword>
<evidence type="ECO:0000313" key="2">
    <source>
        <dbReference type="Proteomes" id="UP000004095"/>
    </source>
</evidence>
<dbReference type="SUPFAM" id="SSF51556">
    <property type="entry name" value="Metallo-dependent hydrolases"/>
    <property type="match status" value="1"/>
</dbReference>
<keyword evidence="1" id="KW-0645">Protease</keyword>
<keyword evidence="1" id="KW-0378">Hydrolase</keyword>
<name>A1ZWM3_MICM2</name>
<dbReference type="EMBL" id="AAWS01000052">
    <property type="protein sequence ID" value="EAY25263.1"/>
    <property type="molecule type" value="Genomic_DNA"/>
</dbReference>
<reference evidence="1 2" key="1">
    <citation type="submission" date="2007-01" db="EMBL/GenBank/DDBJ databases">
        <authorList>
            <person name="Haygood M."/>
            <person name="Podell S."/>
            <person name="Anderson C."/>
            <person name="Hopkinson B."/>
            <person name="Roe K."/>
            <person name="Barbeau K."/>
            <person name="Gaasterland T."/>
            <person name="Ferriera S."/>
            <person name="Johnson J."/>
            <person name="Kravitz S."/>
            <person name="Beeson K."/>
            <person name="Sutton G."/>
            <person name="Rogers Y.-H."/>
            <person name="Friedman R."/>
            <person name="Frazier M."/>
            <person name="Venter J.C."/>
        </authorList>
    </citation>
    <scope>NUCLEOTIDE SEQUENCE [LARGE SCALE GENOMIC DNA]</scope>
    <source>
        <strain evidence="1 2">ATCC 23134</strain>
    </source>
</reference>
<sequence length="424" mass="47877">MTEFYQVCHIFLILEKTLFCHFLVKYLMNNTRRTLLSLLLIFGSIIHCQSQTSDQPLYQRAEQLAQKFIILDGHIDTPYRVKISKENVAKHTSKGDFDYYRAKKGGLNAPFMSIFIPAFFQNKNGRAKFFANALIRTVEELAERNPQRFAMARTPRDIEKHFRKGLISLPMGMENGAPIEGRLENLSFFYKRGIRYISLTHGKDNHICDSSTDPRKTWGGLSPFGKKVVKEMNHLGMMVDVSHVSDEAFYQVIKLSKAPVIASHSSCRKFTPGFARNMTDDMIKALAKNGGVIQINFGAMFLNESSGNAYVKMTQIRSNLKLSPQKREAAAKAYIKQHPLKADISEVVKHIDHVVQIAGINHVGLGSDFDGVGDALPEGLKDVSFYPNLIYHLLKKGYSERAIEKICAGNVLRVWKAVEKQAGK</sequence>
<dbReference type="InterPro" id="IPR008257">
    <property type="entry name" value="Pept_M19"/>
</dbReference>
<dbReference type="EC" id="3.4.13.19" evidence="1"/>